<keyword evidence="6 8" id="KW-0717">Septation</keyword>
<dbReference type="NCBIfam" id="TIGR00065">
    <property type="entry name" value="ftsZ"/>
    <property type="match status" value="1"/>
</dbReference>
<dbReference type="Gene3D" id="3.30.1330.20">
    <property type="entry name" value="Tubulin/FtsZ, C-terminal domain"/>
    <property type="match status" value="1"/>
</dbReference>
<evidence type="ECO:0000256" key="4">
    <source>
        <dbReference type="ARBA" id="ARBA00022741"/>
    </source>
</evidence>
<evidence type="ECO:0000256" key="11">
    <source>
        <dbReference type="SAM" id="MobiDB-lite"/>
    </source>
</evidence>
<dbReference type="GO" id="GO:0043093">
    <property type="term" value="P:FtsZ-dependent cytokinesis"/>
    <property type="evidence" value="ECO:0007669"/>
    <property type="project" value="UniProtKB-UniRule"/>
</dbReference>
<dbReference type="AlphaFoldDB" id="A0A0F6YKR9"/>
<evidence type="ECO:0000256" key="9">
    <source>
        <dbReference type="NCBIfam" id="TIGR00065"/>
    </source>
</evidence>
<dbReference type="Pfam" id="PF00091">
    <property type="entry name" value="Tubulin"/>
    <property type="match status" value="1"/>
</dbReference>
<keyword evidence="15" id="KW-1185">Reference proteome</keyword>
<comment type="similarity">
    <text evidence="1 8 10">Belongs to the FtsZ family.</text>
</comment>
<dbReference type="GO" id="GO:0005737">
    <property type="term" value="C:cytoplasm"/>
    <property type="evidence" value="ECO:0007669"/>
    <property type="project" value="UniProtKB-SubCell"/>
</dbReference>
<keyword evidence="2 8" id="KW-0963">Cytoplasm</keyword>
<dbReference type="PANTHER" id="PTHR30314:SF3">
    <property type="entry name" value="MITOCHONDRIAL DIVISION PROTEIN FSZA"/>
    <property type="match status" value="1"/>
</dbReference>
<evidence type="ECO:0000259" key="12">
    <source>
        <dbReference type="SMART" id="SM00864"/>
    </source>
</evidence>
<evidence type="ECO:0000256" key="3">
    <source>
        <dbReference type="ARBA" id="ARBA00022618"/>
    </source>
</evidence>
<comment type="subcellular location">
    <subcellularLocation>
        <location evidence="8">Cytoplasm</location>
    </subcellularLocation>
    <text evidence="8">Assembles at midcell at the inner surface of the cytoplasmic membrane.</text>
</comment>
<dbReference type="Gene3D" id="3.40.50.1440">
    <property type="entry name" value="Tubulin/FtsZ, GTPase domain"/>
    <property type="match status" value="1"/>
</dbReference>
<dbReference type="Pfam" id="PF12327">
    <property type="entry name" value="FtsZ_C"/>
    <property type="match status" value="1"/>
</dbReference>
<dbReference type="PRINTS" id="PR00423">
    <property type="entry name" value="CELLDVISFTSZ"/>
</dbReference>
<dbReference type="SMART" id="SM00865">
    <property type="entry name" value="Tubulin_C"/>
    <property type="match status" value="1"/>
</dbReference>
<dbReference type="InterPro" id="IPR024757">
    <property type="entry name" value="FtsZ_C"/>
</dbReference>
<feature type="binding site" evidence="8">
    <location>
        <begin position="111"/>
        <end position="113"/>
    </location>
    <ligand>
        <name>GTP</name>
        <dbReference type="ChEBI" id="CHEBI:37565"/>
    </ligand>
</feature>
<evidence type="ECO:0000256" key="8">
    <source>
        <dbReference type="HAMAP-Rule" id="MF_00909"/>
    </source>
</evidence>
<feature type="domain" description="Tubulin/FtsZ 2-layer sandwich" evidence="13">
    <location>
        <begin position="209"/>
        <end position="327"/>
    </location>
</feature>
<dbReference type="KEGG" id="samy:DB32_005612"/>
<dbReference type="InterPro" id="IPR003008">
    <property type="entry name" value="Tubulin_FtsZ_GTPase"/>
</dbReference>
<dbReference type="GO" id="GO:0005525">
    <property type="term" value="F:GTP binding"/>
    <property type="evidence" value="ECO:0007669"/>
    <property type="project" value="UniProtKB-UniRule"/>
</dbReference>
<gene>
    <name evidence="8" type="primary">ftsZ</name>
    <name evidence="14" type="ORF">DB32_005612</name>
</gene>
<sequence>MGFHIEFADDAEMQARIKVVGVGGGGGNALQTMIQSGLEGVEFIAANTDTQALEQSLAPSKVQLGSALTRGLGAGANPDVGKKAALEEMERIQEALAGADMVFVTAGMGGGTGTGAAPIIAQIARDLGILTVGVVTRPFLFEGKRRMKNAEQGIRELAASVDTIITIPNQKLMNLDDDLSILEAFKRADDVLVQAVRGISDLITVSGVINVDFADVKTIMSGQGRALMGTGYGRGDRRALDAVEMAINSPLLDDISIDGAMGILLNFTAGPDVRLKEINEAASLVQQAAHEDANIIFGLLTDPDMGDVVKVTAIATGFETDSSEMQEVVASATAARTSRTSLPLTIPGHRPSMQPQMALKALVPQQQPAPVEARAARRNSAPAPRVSTTREQPEQATLPELRVSGRAFGPAALADEATLDIPAYLRRAAAHHD</sequence>
<evidence type="ECO:0000313" key="14">
    <source>
        <dbReference type="EMBL" id="AKF08463.1"/>
    </source>
</evidence>
<reference evidence="14 15" key="1">
    <citation type="submission" date="2015-03" db="EMBL/GenBank/DDBJ databases">
        <title>Genome assembly of Sandaracinus amylolyticus DSM 53668.</title>
        <authorList>
            <person name="Sharma G."/>
            <person name="Subramanian S."/>
        </authorList>
    </citation>
    <scope>NUCLEOTIDE SEQUENCE [LARGE SCALE GENOMIC DNA]</scope>
    <source>
        <strain evidence="14 15">DSM 53668</strain>
    </source>
</reference>
<evidence type="ECO:0000256" key="10">
    <source>
        <dbReference type="RuleBase" id="RU000631"/>
    </source>
</evidence>
<keyword evidence="4 8" id="KW-0547">Nucleotide-binding</keyword>
<dbReference type="SMART" id="SM00864">
    <property type="entry name" value="Tubulin"/>
    <property type="match status" value="1"/>
</dbReference>
<dbReference type="SUPFAM" id="SSF55307">
    <property type="entry name" value="Tubulin C-terminal domain-like"/>
    <property type="match status" value="1"/>
</dbReference>
<dbReference type="PROSITE" id="PS01135">
    <property type="entry name" value="FTSZ_2"/>
    <property type="match status" value="1"/>
</dbReference>
<dbReference type="InterPro" id="IPR036525">
    <property type="entry name" value="Tubulin/FtsZ_GTPase_sf"/>
</dbReference>
<feature type="binding site" evidence="8">
    <location>
        <begin position="24"/>
        <end position="28"/>
    </location>
    <ligand>
        <name>GTP</name>
        <dbReference type="ChEBI" id="CHEBI:37565"/>
    </ligand>
</feature>
<dbReference type="GO" id="GO:0051258">
    <property type="term" value="P:protein polymerization"/>
    <property type="evidence" value="ECO:0007669"/>
    <property type="project" value="UniProtKB-UniRule"/>
</dbReference>
<dbReference type="PROSITE" id="PS01134">
    <property type="entry name" value="FTSZ_1"/>
    <property type="match status" value="1"/>
</dbReference>
<dbReference type="InterPro" id="IPR020805">
    <property type="entry name" value="Cell_div_FtsZ_CS"/>
</dbReference>
<protein>
    <recommendedName>
        <fullName evidence="8 9">Cell division protein FtsZ</fullName>
    </recommendedName>
</protein>
<evidence type="ECO:0000256" key="5">
    <source>
        <dbReference type="ARBA" id="ARBA00023134"/>
    </source>
</evidence>
<evidence type="ECO:0000256" key="1">
    <source>
        <dbReference type="ARBA" id="ARBA00009690"/>
    </source>
</evidence>
<dbReference type="InterPro" id="IPR000158">
    <property type="entry name" value="Cell_div_FtsZ"/>
</dbReference>
<dbReference type="GO" id="GO:0003924">
    <property type="term" value="F:GTPase activity"/>
    <property type="evidence" value="ECO:0007669"/>
    <property type="project" value="UniProtKB-UniRule"/>
</dbReference>
<evidence type="ECO:0000259" key="13">
    <source>
        <dbReference type="SMART" id="SM00865"/>
    </source>
</evidence>
<dbReference type="InterPro" id="IPR037103">
    <property type="entry name" value="Tubulin/FtsZ-like_C"/>
</dbReference>
<feature type="binding site" evidence="8">
    <location>
        <position position="189"/>
    </location>
    <ligand>
        <name>GTP</name>
        <dbReference type="ChEBI" id="CHEBI:37565"/>
    </ligand>
</feature>
<dbReference type="SUPFAM" id="SSF52490">
    <property type="entry name" value="Tubulin nucleotide-binding domain-like"/>
    <property type="match status" value="1"/>
</dbReference>
<keyword evidence="3 8" id="KW-0132">Cell division</keyword>
<dbReference type="STRING" id="927083.DB32_005612"/>
<proteinExistence type="inferred from homology"/>
<feature type="domain" description="Tubulin/FtsZ GTPase" evidence="12">
    <location>
        <begin position="16"/>
        <end position="207"/>
    </location>
</feature>
<dbReference type="Proteomes" id="UP000034883">
    <property type="component" value="Chromosome"/>
</dbReference>
<dbReference type="HAMAP" id="MF_00909">
    <property type="entry name" value="FtsZ"/>
    <property type="match status" value="1"/>
</dbReference>
<evidence type="ECO:0000256" key="2">
    <source>
        <dbReference type="ARBA" id="ARBA00022490"/>
    </source>
</evidence>
<dbReference type="EMBL" id="CP011125">
    <property type="protein sequence ID" value="AKF08463.1"/>
    <property type="molecule type" value="Genomic_DNA"/>
</dbReference>
<evidence type="ECO:0000256" key="6">
    <source>
        <dbReference type="ARBA" id="ARBA00023210"/>
    </source>
</evidence>
<dbReference type="PANTHER" id="PTHR30314">
    <property type="entry name" value="CELL DIVISION PROTEIN FTSZ-RELATED"/>
    <property type="match status" value="1"/>
</dbReference>
<dbReference type="CDD" id="cd02201">
    <property type="entry name" value="FtsZ_type1"/>
    <property type="match status" value="1"/>
</dbReference>
<evidence type="ECO:0000313" key="15">
    <source>
        <dbReference type="Proteomes" id="UP000034883"/>
    </source>
</evidence>
<feature type="binding site" evidence="8">
    <location>
        <position position="146"/>
    </location>
    <ligand>
        <name>GTP</name>
        <dbReference type="ChEBI" id="CHEBI:37565"/>
    </ligand>
</feature>
<dbReference type="RefSeq" id="WP_053235603.1">
    <property type="nucleotide sequence ID" value="NZ_CP011125.1"/>
</dbReference>
<dbReference type="InterPro" id="IPR018316">
    <property type="entry name" value="Tubulin/FtsZ_2-layer-sand-dom"/>
</dbReference>
<dbReference type="OrthoDB" id="9813375at2"/>
<dbReference type="GO" id="GO:0032153">
    <property type="term" value="C:cell division site"/>
    <property type="evidence" value="ECO:0007669"/>
    <property type="project" value="UniProtKB-UniRule"/>
</dbReference>
<feature type="region of interest" description="Disordered" evidence="11">
    <location>
        <begin position="367"/>
        <end position="397"/>
    </location>
</feature>
<accession>A0A0F6YKR9</accession>
<organism evidence="14 15">
    <name type="scientific">Sandaracinus amylolyticus</name>
    <dbReference type="NCBI Taxonomy" id="927083"/>
    <lineage>
        <taxon>Bacteria</taxon>
        <taxon>Pseudomonadati</taxon>
        <taxon>Myxococcota</taxon>
        <taxon>Polyangia</taxon>
        <taxon>Polyangiales</taxon>
        <taxon>Sandaracinaceae</taxon>
        <taxon>Sandaracinus</taxon>
    </lineage>
</organism>
<name>A0A0F6YKR9_9BACT</name>
<keyword evidence="5 8" id="KW-0342">GTP-binding</keyword>
<comment type="subunit">
    <text evidence="8">Homodimer. Polymerizes to form a dynamic ring structure in a strictly GTP-dependent manner. Interacts directly with several other division proteins.</text>
</comment>
<dbReference type="FunFam" id="3.40.50.1440:FF:000023">
    <property type="entry name" value="Cell division protein FtsZ"/>
    <property type="match status" value="1"/>
</dbReference>
<feature type="binding site" evidence="8">
    <location>
        <position position="142"/>
    </location>
    <ligand>
        <name>GTP</name>
        <dbReference type="ChEBI" id="CHEBI:37565"/>
    </ligand>
</feature>
<keyword evidence="7 8" id="KW-0131">Cell cycle</keyword>
<comment type="function">
    <text evidence="8 10">Essential cell division protein that forms a contractile ring structure (Z ring) at the future cell division site. The regulation of the ring assembly controls the timing and the location of cell division. One of the functions of the FtsZ ring is to recruit other cell division proteins to the septum to produce a new cell wall between the dividing cells. Binds GTP and shows GTPase activity.</text>
</comment>
<evidence type="ECO:0000256" key="7">
    <source>
        <dbReference type="ARBA" id="ARBA00023306"/>
    </source>
</evidence>
<dbReference type="GO" id="GO:0000917">
    <property type="term" value="P:division septum assembly"/>
    <property type="evidence" value="ECO:0007669"/>
    <property type="project" value="UniProtKB-KW"/>
</dbReference>
<dbReference type="InterPro" id="IPR008280">
    <property type="entry name" value="Tub_FtsZ_C"/>
</dbReference>
<dbReference type="InterPro" id="IPR045061">
    <property type="entry name" value="FtsZ/CetZ"/>
</dbReference>